<accession>A0A7I8LIQ1</accession>
<dbReference type="GO" id="GO:0003735">
    <property type="term" value="F:structural constituent of ribosome"/>
    <property type="evidence" value="ECO:0007669"/>
    <property type="project" value="InterPro"/>
</dbReference>
<dbReference type="InterPro" id="IPR038584">
    <property type="entry name" value="Ribosomal_bL33_sf"/>
</dbReference>
<dbReference type="EMBL" id="LR746278">
    <property type="protein sequence ID" value="CAA7409135.1"/>
    <property type="molecule type" value="Genomic_DNA"/>
</dbReference>
<dbReference type="Gene3D" id="2.20.28.120">
    <property type="entry name" value="Ribosomal protein L33"/>
    <property type="match status" value="1"/>
</dbReference>
<evidence type="ECO:0000313" key="6">
    <source>
        <dbReference type="Proteomes" id="UP000663760"/>
    </source>
</evidence>
<organism evidence="5 6">
    <name type="scientific">Spirodela intermedia</name>
    <name type="common">Intermediate duckweed</name>
    <dbReference type="NCBI Taxonomy" id="51605"/>
    <lineage>
        <taxon>Eukaryota</taxon>
        <taxon>Viridiplantae</taxon>
        <taxon>Streptophyta</taxon>
        <taxon>Embryophyta</taxon>
        <taxon>Tracheophyta</taxon>
        <taxon>Spermatophyta</taxon>
        <taxon>Magnoliopsida</taxon>
        <taxon>Liliopsida</taxon>
        <taxon>Araceae</taxon>
        <taxon>Lemnoideae</taxon>
        <taxon>Spirodela</taxon>
    </lineage>
</organism>
<dbReference type="Proteomes" id="UP000663760">
    <property type="component" value="Chromosome 15"/>
</dbReference>
<evidence type="ECO:0000313" key="5">
    <source>
        <dbReference type="EMBL" id="CAA7409135.1"/>
    </source>
</evidence>
<evidence type="ECO:0000256" key="2">
    <source>
        <dbReference type="ARBA" id="ARBA00022980"/>
    </source>
</evidence>
<dbReference type="AlphaFoldDB" id="A0A7I8LIQ1"/>
<dbReference type="PANTHER" id="PTHR43168:SF2">
    <property type="entry name" value="LARGE RIBOSOMAL SUBUNIT PROTEIN BL33C"/>
    <property type="match status" value="1"/>
</dbReference>
<proteinExistence type="inferred from homology"/>
<gene>
    <name evidence="5" type="ORF">SI8410_15019813</name>
</gene>
<protein>
    <recommendedName>
        <fullName evidence="4">50S ribosomal protein L33, chloroplastic</fullName>
    </recommendedName>
</protein>
<evidence type="ECO:0000256" key="4">
    <source>
        <dbReference type="ARBA" id="ARBA00035429"/>
    </source>
</evidence>
<sequence length="115" mass="13299">MLPVILLRMSSCNCKPVSVVILMFAPPTIQKLFPDISRRDPLLIFLERTSCVRNSVTKEFPGISRYMTQKNRHNTPSFNLTSFLAIFTHKIFIHNICTDFPYLSYTVSKTKSVFH</sequence>
<evidence type="ECO:0000256" key="3">
    <source>
        <dbReference type="ARBA" id="ARBA00023274"/>
    </source>
</evidence>
<dbReference type="InterPro" id="IPR001705">
    <property type="entry name" value="Ribosomal_bL33"/>
</dbReference>
<dbReference type="GO" id="GO:0006412">
    <property type="term" value="P:translation"/>
    <property type="evidence" value="ECO:0007669"/>
    <property type="project" value="InterPro"/>
</dbReference>
<evidence type="ECO:0000256" key="1">
    <source>
        <dbReference type="ARBA" id="ARBA00007596"/>
    </source>
</evidence>
<dbReference type="GO" id="GO:0005737">
    <property type="term" value="C:cytoplasm"/>
    <property type="evidence" value="ECO:0007669"/>
    <property type="project" value="UniProtKB-ARBA"/>
</dbReference>
<dbReference type="GO" id="GO:0005840">
    <property type="term" value="C:ribosome"/>
    <property type="evidence" value="ECO:0007669"/>
    <property type="project" value="UniProtKB-KW"/>
</dbReference>
<dbReference type="GO" id="GO:1990904">
    <property type="term" value="C:ribonucleoprotein complex"/>
    <property type="evidence" value="ECO:0007669"/>
    <property type="project" value="UniProtKB-KW"/>
</dbReference>
<dbReference type="PANTHER" id="PTHR43168">
    <property type="entry name" value="50S RIBOSOMAL PROTEIN L33, CHLOROPLASTIC"/>
    <property type="match status" value="1"/>
</dbReference>
<keyword evidence="3" id="KW-0687">Ribonucleoprotein</keyword>
<name>A0A7I8LIQ1_SPIIN</name>
<comment type="similarity">
    <text evidence="1">Belongs to the bacterial ribosomal protein bL33 family.</text>
</comment>
<reference evidence="5" key="1">
    <citation type="submission" date="2020-02" db="EMBL/GenBank/DDBJ databases">
        <authorList>
            <person name="Scholz U."/>
            <person name="Mascher M."/>
            <person name="Fiebig A."/>
        </authorList>
    </citation>
    <scope>NUCLEOTIDE SEQUENCE</scope>
</reference>
<keyword evidence="6" id="KW-1185">Reference proteome</keyword>
<keyword evidence="2" id="KW-0689">Ribosomal protein</keyword>